<gene>
    <name evidence="1" type="ORF">ORI27_17010</name>
</gene>
<name>A0ABT3SG10_9MYCO</name>
<evidence type="ECO:0000313" key="1">
    <source>
        <dbReference type="EMBL" id="MCX2938408.1"/>
    </source>
</evidence>
<sequence length="135" mass="14751">MTVTAIQIGLDPDVIDYRSPGFAQFRGLSKPALRAANDENVASLRAAGYQVDNCLIEFGEAGAEKARQWLEAKRYDAVLIGAGVRLVADNTLLFEAIVNAAHITQPSCRFVFNQAAKATPDDIRRWYPDPEGAAR</sequence>
<reference evidence="1 2" key="1">
    <citation type="submission" date="2022-11" db="EMBL/GenBank/DDBJ databases">
        <title>Mycobacterium sp. nov.</title>
        <authorList>
            <person name="Papic B."/>
            <person name="Spicic S."/>
            <person name="Duvnjak S."/>
        </authorList>
    </citation>
    <scope>NUCLEOTIDE SEQUENCE [LARGE SCALE GENOMIC DNA]</scope>
    <source>
        <strain evidence="1 2">CVI_P4</strain>
    </source>
</reference>
<dbReference type="RefSeq" id="WP_265998151.1">
    <property type="nucleotide sequence ID" value="NZ_JAPJDN010000014.1"/>
</dbReference>
<keyword evidence="2" id="KW-1185">Reference proteome</keyword>
<protein>
    <submittedName>
        <fullName evidence="1">Uncharacterized protein</fullName>
    </submittedName>
</protein>
<comment type="caution">
    <text evidence="1">The sequence shown here is derived from an EMBL/GenBank/DDBJ whole genome shotgun (WGS) entry which is preliminary data.</text>
</comment>
<dbReference type="Proteomes" id="UP001300745">
    <property type="component" value="Unassembled WGS sequence"/>
</dbReference>
<evidence type="ECO:0000313" key="2">
    <source>
        <dbReference type="Proteomes" id="UP001300745"/>
    </source>
</evidence>
<dbReference type="EMBL" id="JAPJDO010000014">
    <property type="protein sequence ID" value="MCX2938408.1"/>
    <property type="molecule type" value="Genomic_DNA"/>
</dbReference>
<organism evidence="1 2">
    <name type="scientific">Mycobacterium pinniadriaticum</name>
    <dbReference type="NCBI Taxonomy" id="2994102"/>
    <lineage>
        <taxon>Bacteria</taxon>
        <taxon>Bacillati</taxon>
        <taxon>Actinomycetota</taxon>
        <taxon>Actinomycetes</taxon>
        <taxon>Mycobacteriales</taxon>
        <taxon>Mycobacteriaceae</taxon>
        <taxon>Mycobacterium</taxon>
    </lineage>
</organism>
<accession>A0ABT3SG10</accession>
<proteinExistence type="predicted"/>